<keyword evidence="7 9" id="KW-0808">Transferase</keyword>
<evidence type="ECO:0000256" key="4">
    <source>
        <dbReference type="ARBA" id="ARBA00022553"/>
    </source>
</evidence>
<accession>A0A2N6SCT1</accession>
<comment type="similarity">
    <text evidence="2 9">Belongs to the NAPRTase family.</text>
</comment>
<evidence type="ECO:0000313" key="14">
    <source>
        <dbReference type="Proteomes" id="UP000235670"/>
    </source>
</evidence>
<dbReference type="SUPFAM" id="SSF54675">
    <property type="entry name" value="Nicotinate/Quinolinate PRTase N-terminal domain-like"/>
    <property type="match status" value="1"/>
</dbReference>
<dbReference type="EC" id="6.3.4.21" evidence="3 9"/>
<feature type="domain" description="Nicotinate phosphoribosyltransferase N-terminal" evidence="11">
    <location>
        <begin position="9"/>
        <end position="132"/>
    </location>
</feature>
<evidence type="ECO:0000259" key="12">
    <source>
        <dbReference type="Pfam" id="PF17956"/>
    </source>
</evidence>
<evidence type="ECO:0000313" key="13">
    <source>
        <dbReference type="EMBL" id="PMC51758.1"/>
    </source>
</evidence>
<dbReference type="Pfam" id="PF17956">
    <property type="entry name" value="NAPRTase_C"/>
    <property type="match status" value="1"/>
</dbReference>
<evidence type="ECO:0000256" key="6">
    <source>
        <dbReference type="ARBA" id="ARBA00022642"/>
    </source>
</evidence>
<dbReference type="Pfam" id="PF04095">
    <property type="entry name" value="NAPRTase"/>
    <property type="match status" value="1"/>
</dbReference>
<dbReference type="Pfam" id="PF17767">
    <property type="entry name" value="NAPRTase_N"/>
    <property type="match status" value="1"/>
</dbReference>
<reference evidence="13 14" key="1">
    <citation type="submission" date="2017-09" db="EMBL/GenBank/DDBJ databases">
        <title>Bacterial strain isolated from the female urinary microbiota.</title>
        <authorList>
            <person name="Thomas-White K."/>
            <person name="Kumar N."/>
            <person name="Forster S."/>
            <person name="Putonti C."/>
            <person name="Lawley T."/>
            <person name="Wolfe A.J."/>
        </authorList>
    </citation>
    <scope>NUCLEOTIDE SEQUENCE [LARGE SCALE GENOMIC DNA]</scope>
    <source>
        <strain evidence="13 14">UMB0186</strain>
    </source>
</reference>
<dbReference type="InterPro" id="IPR041619">
    <property type="entry name" value="NAPRTase_C"/>
</dbReference>
<evidence type="ECO:0000256" key="9">
    <source>
        <dbReference type="RuleBase" id="RU365100"/>
    </source>
</evidence>
<feature type="domain" description="Nicotinate/nicotinamide phosphoribosyltransferase" evidence="10">
    <location>
        <begin position="153"/>
        <end position="330"/>
    </location>
</feature>
<dbReference type="EMBL" id="PNGT01000010">
    <property type="protein sequence ID" value="PMC51758.1"/>
    <property type="molecule type" value="Genomic_DNA"/>
</dbReference>
<protein>
    <recommendedName>
        <fullName evidence="3 9">Nicotinate phosphoribosyltransferase</fullName>
        <ecNumber evidence="3 9">6.3.4.21</ecNumber>
    </recommendedName>
</protein>
<dbReference type="SUPFAM" id="SSF51690">
    <property type="entry name" value="Nicotinate/Quinolinate PRTase C-terminal domain-like"/>
    <property type="match status" value="1"/>
</dbReference>
<evidence type="ECO:0000256" key="5">
    <source>
        <dbReference type="ARBA" id="ARBA00022598"/>
    </source>
</evidence>
<dbReference type="RefSeq" id="WP_102190215.1">
    <property type="nucleotide sequence ID" value="NZ_PNGT01000010.1"/>
</dbReference>
<evidence type="ECO:0000259" key="10">
    <source>
        <dbReference type="Pfam" id="PF04095"/>
    </source>
</evidence>
<comment type="catalytic activity">
    <reaction evidence="8 9">
        <text>5-phospho-alpha-D-ribose 1-diphosphate + nicotinate + ATP + H2O = nicotinate beta-D-ribonucleotide + ADP + phosphate + diphosphate</text>
        <dbReference type="Rhea" id="RHEA:36163"/>
        <dbReference type="ChEBI" id="CHEBI:15377"/>
        <dbReference type="ChEBI" id="CHEBI:30616"/>
        <dbReference type="ChEBI" id="CHEBI:32544"/>
        <dbReference type="ChEBI" id="CHEBI:33019"/>
        <dbReference type="ChEBI" id="CHEBI:43474"/>
        <dbReference type="ChEBI" id="CHEBI:57502"/>
        <dbReference type="ChEBI" id="CHEBI:58017"/>
        <dbReference type="ChEBI" id="CHEBI:456216"/>
        <dbReference type="EC" id="6.3.4.21"/>
    </reaction>
</comment>
<evidence type="ECO:0000259" key="11">
    <source>
        <dbReference type="Pfam" id="PF17767"/>
    </source>
</evidence>
<evidence type="ECO:0000256" key="1">
    <source>
        <dbReference type="ARBA" id="ARBA00004952"/>
    </source>
</evidence>
<gene>
    <name evidence="13" type="ORF">CJ218_07935</name>
</gene>
<evidence type="ECO:0000256" key="3">
    <source>
        <dbReference type="ARBA" id="ARBA00013236"/>
    </source>
</evidence>
<name>A0A2N6SCT1_9BACL</name>
<dbReference type="AlphaFoldDB" id="A0A2N6SCT1"/>
<dbReference type="InterPro" id="IPR006405">
    <property type="entry name" value="Nic_PRibTrfase_pncB"/>
</dbReference>
<dbReference type="NCBIfam" id="NF006695">
    <property type="entry name" value="PRK09243.1-2"/>
    <property type="match status" value="1"/>
</dbReference>
<dbReference type="InterPro" id="IPR036068">
    <property type="entry name" value="Nicotinate_pribotase-like_C"/>
</dbReference>
<comment type="caution">
    <text evidence="13">The sequence shown here is derived from an EMBL/GenBank/DDBJ whole genome shotgun (WGS) entry which is preliminary data.</text>
</comment>
<keyword evidence="5 9" id="KW-0436">Ligase</keyword>
<keyword evidence="13" id="KW-0328">Glycosyltransferase</keyword>
<keyword evidence="6 9" id="KW-0662">Pyridine nucleotide biosynthesis</keyword>
<organism evidence="13 14">
    <name type="scientific">Gemella sanguinis</name>
    <dbReference type="NCBI Taxonomy" id="84135"/>
    <lineage>
        <taxon>Bacteria</taxon>
        <taxon>Bacillati</taxon>
        <taxon>Bacillota</taxon>
        <taxon>Bacilli</taxon>
        <taxon>Bacillales</taxon>
        <taxon>Gemellaceae</taxon>
        <taxon>Gemella</taxon>
    </lineage>
</organism>
<evidence type="ECO:0000256" key="7">
    <source>
        <dbReference type="ARBA" id="ARBA00022679"/>
    </source>
</evidence>
<dbReference type="NCBIfam" id="NF006694">
    <property type="entry name" value="PRK09243.1-1"/>
    <property type="match status" value="1"/>
</dbReference>
<dbReference type="OrthoDB" id="9770610at2"/>
<dbReference type="GO" id="GO:0005829">
    <property type="term" value="C:cytosol"/>
    <property type="evidence" value="ECO:0007669"/>
    <property type="project" value="TreeGrafter"/>
</dbReference>
<comment type="function">
    <text evidence="9">Catalyzes the first step in the biosynthesis of NAD from nicotinic acid, the ATP-dependent synthesis of beta-nicotinate D-ribonucleotide from nicotinate and 5-phospho-D-ribose 1-phosphate.</text>
</comment>
<dbReference type="PIRSF" id="PIRSF000484">
    <property type="entry name" value="NAPRT"/>
    <property type="match status" value="1"/>
</dbReference>
<keyword evidence="4" id="KW-0597">Phosphoprotein</keyword>
<dbReference type="InterPro" id="IPR013785">
    <property type="entry name" value="Aldolase_TIM"/>
</dbReference>
<dbReference type="Gene3D" id="3.20.20.70">
    <property type="entry name" value="Aldolase class I"/>
    <property type="match status" value="1"/>
</dbReference>
<dbReference type="CDD" id="cd01570">
    <property type="entry name" value="NAPRTase_A"/>
    <property type="match status" value="1"/>
</dbReference>
<sequence length="481" mass="54532">MNKYIGDALHTDLYQINMGYVYFKDGIHERKSYFDVYFRKIPFGGGYAVFAGLAKIIEYVNDFKFTDSDIEYLRTLNYDEDYLDYLKNLKFTGSIRSVREGEIVFGNEPLIRVEAPLIQAQLMETAILNIVNYQILIATKAARIKHLCPNEVCMEFGTRRAHEFDAALWGTRAAIIGGFDATSNVKAAKLFGIPCSGTHAHSFVQAYQDEETAFKKYASVHKDCYFLVDTYDTLRSGIPTAIKVADELKDKINFLGVRLDSGDIAYLSQEARKMLDAAGYPDAKIVASNDLDEGTITHLKQQGAKIDSWGIGTKLITAYDNPALGAVYKLVCLEDDNGEMVDRLKISENPAKLTIPGAKKVYRIINKDTGKAAGDYIAMDDEDVQAEPTIKLFHPTHTYLEKEVVNFEARDIHVDIFKDGKQVYVAPTVQESAEYFKESKELIWSEYKRLLNPEFYPVDLSTKCWKNRNNIMKKITKKQID</sequence>
<dbReference type="GO" id="GO:0047280">
    <property type="term" value="F:nicotinamide phosphoribosyltransferase activity"/>
    <property type="evidence" value="ECO:0007669"/>
    <property type="project" value="UniProtKB-ARBA"/>
</dbReference>
<comment type="pathway">
    <text evidence="1 9">Cofactor biosynthesis; NAD(+) biosynthesis; nicotinate D-ribonucleotide from nicotinate: step 1/1.</text>
</comment>
<dbReference type="FunFam" id="3.20.20.70:FF:000076">
    <property type="entry name" value="Nicotinate phosphoribosyltransferase"/>
    <property type="match status" value="1"/>
</dbReference>
<dbReference type="InterPro" id="IPR041525">
    <property type="entry name" value="N/Namide_PRibTrfase"/>
</dbReference>
<dbReference type="NCBIfam" id="NF009131">
    <property type="entry name" value="PRK12484.1"/>
    <property type="match status" value="1"/>
</dbReference>
<dbReference type="GO" id="GO:0004516">
    <property type="term" value="F:nicotinate phosphoribosyltransferase activity"/>
    <property type="evidence" value="ECO:0007669"/>
    <property type="project" value="UniProtKB-UniRule"/>
</dbReference>
<dbReference type="PANTHER" id="PTHR11098:SF1">
    <property type="entry name" value="NICOTINATE PHOSPHORIBOSYLTRANSFERASE"/>
    <property type="match status" value="1"/>
</dbReference>
<evidence type="ECO:0000256" key="2">
    <source>
        <dbReference type="ARBA" id="ARBA00010897"/>
    </source>
</evidence>
<dbReference type="NCBIfam" id="TIGR01513">
    <property type="entry name" value="NAPRTase_put"/>
    <property type="match status" value="1"/>
</dbReference>
<dbReference type="InterPro" id="IPR007229">
    <property type="entry name" value="Nic_PRibTrfase-Fam"/>
</dbReference>
<dbReference type="GO" id="GO:0034355">
    <property type="term" value="P:NAD+ biosynthetic process via the salvage pathway"/>
    <property type="evidence" value="ECO:0007669"/>
    <property type="project" value="TreeGrafter"/>
</dbReference>
<dbReference type="InterPro" id="IPR040727">
    <property type="entry name" value="NAPRTase_N"/>
</dbReference>
<comment type="PTM">
    <text evidence="9">Transiently phosphorylated on a His residue during the reaction cycle. Phosphorylation strongly increases the affinity for substrates and increases the rate of nicotinate D-ribonucleotide production. Dephosphorylation regenerates the low-affinity form of the enzyme, leading to product release.</text>
</comment>
<dbReference type="Gene3D" id="3.20.140.10">
    <property type="entry name" value="nicotinate phosphoribosyltransferase"/>
    <property type="match status" value="1"/>
</dbReference>
<feature type="domain" description="Nicotinate phosphoribosyltransferase C-terminal" evidence="12">
    <location>
        <begin position="359"/>
        <end position="466"/>
    </location>
</feature>
<proteinExistence type="inferred from homology"/>
<dbReference type="STRING" id="84135.GCA_001052115_01329"/>
<evidence type="ECO:0000256" key="8">
    <source>
        <dbReference type="ARBA" id="ARBA00048668"/>
    </source>
</evidence>
<dbReference type="PANTHER" id="PTHR11098">
    <property type="entry name" value="NICOTINATE PHOSPHORIBOSYLTRANSFERASE"/>
    <property type="match status" value="1"/>
</dbReference>
<dbReference type="UniPathway" id="UPA00253">
    <property type="reaction ID" value="UER00457"/>
</dbReference>
<dbReference type="Proteomes" id="UP000235670">
    <property type="component" value="Unassembled WGS sequence"/>
</dbReference>
<dbReference type="NCBIfam" id="NF006697">
    <property type="entry name" value="PRK09243.1-4"/>
    <property type="match status" value="1"/>
</dbReference>